<dbReference type="Gene3D" id="1.10.1660.10">
    <property type="match status" value="1"/>
</dbReference>
<sequence length="111" mass="12113">MVDLGGDRALFSISVAAEVTGVNPQMLRVYEQKGLLEPQRTQGGTRRYSGKELERVLEITTLLAAGLNLAGVEQVFRLRAENLQLQRQVDRLRRGESSDGTIDSSAPQSGA</sequence>
<protein>
    <submittedName>
        <fullName evidence="4">Transcriptional regulator, MerR family</fullName>
    </submittedName>
</protein>
<dbReference type="OrthoDB" id="5345718at2"/>
<dbReference type="GO" id="GO:0003677">
    <property type="term" value="F:DNA binding"/>
    <property type="evidence" value="ECO:0007669"/>
    <property type="project" value="UniProtKB-KW"/>
</dbReference>
<dbReference type="SUPFAM" id="SSF46955">
    <property type="entry name" value="Putative DNA-binding domain"/>
    <property type="match status" value="1"/>
</dbReference>
<evidence type="ECO:0000256" key="2">
    <source>
        <dbReference type="SAM" id="MobiDB-lite"/>
    </source>
</evidence>
<dbReference type="InterPro" id="IPR009061">
    <property type="entry name" value="DNA-bd_dom_put_sf"/>
</dbReference>
<dbReference type="Proteomes" id="UP000035720">
    <property type="component" value="Unassembled WGS sequence"/>
</dbReference>
<dbReference type="InterPro" id="IPR000551">
    <property type="entry name" value="MerR-type_HTH_dom"/>
</dbReference>
<evidence type="ECO:0000259" key="3">
    <source>
        <dbReference type="PROSITE" id="PS50937"/>
    </source>
</evidence>
<keyword evidence="5" id="KW-1185">Reference proteome</keyword>
<dbReference type="STRING" id="1193518.BN13_800012"/>
<organism evidence="4 5">
    <name type="scientific">Nostocoides jenkinsii Ben 74</name>
    <dbReference type="NCBI Taxonomy" id="1193518"/>
    <lineage>
        <taxon>Bacteria</taxon>
        <taxon>Bacillati</taxon>
        <taxon>Actinomycetota</taxon>
        <taxon>Actinomycetes</taxon>
        <taxon>Micrococcales</taxon>
        <taxon>Intrasporangiaceae</taxon>
        <taxon>Nostocoides</taxon>
    </lineage>
</organism>
<dbReference type="Pfam" id="PF13411">
    <property type="entry name" value="MerR_1"/>
    <property type="match status" value="1"/>
</dbReference>
<dbReference type="SMART" id="SM00422">
    <property type="entry name" value="HTH_MERR"/>
    <property type="match status" value="1"/>
</dbReference>
<proteinExistence type="predicted"/>
<accession>A0A077MBH7</accession>
<dbReference type="PROSITE" id="PS00552">
    <property type="entry name" value="HTH_MERR_1"/>
    <property type="match status" value="1"/>
</dbReference>
<dbReference type="GO" id="GO:0003700">
    <property type="term" value="F:DNA-binding transcription factor activity"/>
    <property type="evidence" value="ECO:0007669"/>
    <property type="project" value="InterPro"/>
</dbReference>
<evidence type="ECO:0000313" key="4">
    <source>
        <dbReference type="EMBL" id="CCI54711.1"/>
    </source>
</evidence>
<evidence type="ECO:0000313" key="5">
    <source>
        <dbReference type="Proteomes" id="UP000035720"/>
    </source>
</evidence>
<dbReference type="PANTHER" id="PTHR30204">
    <property type="entry name" value="REDOX-CYCLING DRUG-SENSING TRANSCRIPTIONAL ACTIVATOR SOXR"/>
    <property type="match status" value="1"/>
</dbReference>
<feature type="compositionally biased region" description="Polar residues" evidence="2">
    <location>
        <begin position="98"/>
        <end position="111"/>
    </location>
</feature>
<feature type="domain" description="HTH merR-type" evidence="3">
    <location>
        <begin position="10"/>
        <end position="78"/>
    </location>
</feature>
<dbReference type="PRINTS" id="PR00040">
    <property type="entry name" value="HTHMERR"/>
</dbReference>
<dbReference type="AlphaFoldDB" id="A0A077MBH7"/>
<gene>
    <name evidence="4" type="ORF">BN13_800012</name>
</gene>
<name>A0A077MBH7_9MICO</name>
<dbReference type="InterPro" id="IPR047057">
    <property type="entry name" value="MerR_fam"/>
</dbReference>
<keyword evidence="1" id="KW-0238">DNA-binding</keyword>
<dbReference type="PANTHER" id="PTHR30204:SF58">
    <property type="entry name" value="HTH-TYPE TRANSCRIPTIONAL REGULATOR YFMP"/>
    <property type="match status" value="1"/>
</dbReference>
<evidence type="ECO:0000256" key="1">
    <source>
        <dbReference type="ARBA" id="ARBA00023125"/>
    </source>
</evidence>
<dbReference type="PROSITE" id="PS50937">
    <property type="entry name" value="HTH_MERR_2"/>
    <property type="match status" value="1"/>
</dbReference>
<reference evidence="4 5" key="1">
    <citation type="journal article" date="2013" name="ISME J.">
        <title>A metabolic model for members of the genus Tetrasphaera involved in enhanced biological phosphorus removal.</title>
        <authorList>
            <person name="Kristiansen R."/>
            <person name="Nguyen H.T.T."/>
            <person name="Saunders A.M."/>
            <person name="Nielsen J.L."/>
            <person name="Wimmer R."/>
            <person name="Le V.Q."/>
            <person name="McIlroy S.J."/>
            <person name="Petrovski S."/>
            <person name="Seviour R.J."/>
            <person name="Calteau A."/>
            <person name="Nielsen K.L."/>
            <person name="Nielsen P.H."/>
        </authorList>
    </citation>
    <scope>NUCLEOTIDE SEQUENCE [LARGE SCALE GENOMIC DNA]</scope>
    <source>
        <strain evidence="4 5">Ben 74</strain>
    </source>
</reference>
<dbReference type="EMBL" id="CAJC01000195">
    <property type="protein sequence ID" value="CCI54711.1"/>
    <property type="molecule type" value="Genomic_DNA"/>
</dbReference>
<comment type="caution">
    <text evidence="4">The sequence shown here is derived from an EMBL/GenBank/DDBJ whole genome shotgun (WGS) entry which is preliminary data.</text>
</comment>
<feature type="region of interest" description="Disordered" evidence="2">
    <location>
        <begin position="90"/>
        <end position="111"/>
    </location>
</feature>